<dbReference type="Pfam" id="PF00690">
    <property type="entry name" value="Cation_ATPase_N"/>
    <property type="match status" value="1"/>
</dbReference>
<proteinExistence type="predicted"/>
<evidence type="ECO:0000313" key="2">
    <source>
        <dbReference type="EMBL" id="EUJ51539.1"/>
    </source>
</evidence>
<comment type="caution">
    <text evidence="2">The sequence shown here is derived from an EMBL/GenBank/DDBJ whole genome shotgun (WGS) entry which is preliminary data.</text>
</comment>
<dbReference type="EMBL" id="AODM01000052">
    <property type="protein sequence ID" value="EUJ51539.1"/>
    <property type="molecule type" value="Genomic_DNA"/>
</dbReference>
<reference evidence="2 3" key="1">
    <citation type="submission" date="2012-12" db="EMBL/GenBank/DDBJ databases">
        <title>Novel taxa of Listeriaceae from agricultural environments in the United States.</title>
        <authorList>
            <person name="den Bakker H.C."/>
            <person name="Allred A."/>
            <person name="Warchocki S."/>
            <person name="Wright E.M."/>
            <person name="Burrell A."/>
            <person name="Nightingale K.K."/>
            <person name="Kephart D."/>
            <person name="Wiedmann M."/>
        </authorList>
    </citation>
    <scope>NUCLEOTIDE SEQUENCE [LARGE SCALE GENOMIC DNA]</scope>
    <source>
        <strain evidence="2 3">FSL S10-1203</strain>
    </source>
</reference>
<dbReference type="InterPro" id="IPR004014">
    <property type="entry name" value="ATPase_P-typ_cation-transptr_N"/>
</dbReference>
<feature type="domain" description="Cation-transporting P-type ATPase N-terminal" evidence="1">
    <location>
        <begin position="4"/>
        <end position="46"/>
    </location>
</feature>
<evidence type="ECO:0000259" key="1">
    <source>
        <dbReference type="Pfam" id="PF00690"/>
    </source>
</evidence>
<dbReference type="PATRIC" id="fig|1265822.4.peg.3178"/>
<accession>W7DIG0</accession>
<dbReference type="AlphaFoldDB" id="W7DIG0"/>
<organism evidence="2 3">
    <name type="scientific">Listeria fleischmannii FSL S10-1203</name>
    <dbReference type="NCBI Taxonomy" id="1265822"/>
    <lineage>
        <taxon>Bacteria</taxon>
        <taxon>Bacillati</taxon>
        <taxon>Bacillota</taxon>
        <taxon>Bacilli</taxon>
        <taxon>Bacillales</taxon>
        <taxon>Listeriaceae</taxon>
        <taxon>Listeria</taxon>
    </lineage>
</organism>
<dbReference type="RefSeq" id="WP_254260168.1">
    <property type="nucleotide sequence ID" value="NZ_AODM01000052.1"/>
</dbReference>
<name>W7DIG0_9LIST</name>
<dbReference type="Proteomes" id="UP000019241">
    <property type="component" value="Unassembled WGS sequence"/>
</dbReference>
<protein>
    <recommendedName>
        <fullName evidence="1">Cation-transporting P-type ATPase N-terminal domain-containing protein</fullName>
    </recommendedName>
</protein>
<sequence length="51" mass="5615">MIFLKKVETNEAGLGNSERGKRLAENGSNVLTKGKEDSELKKVFLSISMIC</sequence>
<evidence type="ECO:0000313" key="3">
    <source>
        <dbReference type="Proteomes" id="UP000019241"/>
    </source>
</evidence>
<gene>
    <name evidence="2" type="ORF">MCOL2_15637</name>
</gene>